<name>A0A6A1WJ61_9ROSI</name>
<dbReference type="OrthoDB" id="591587at2759"/>
<evidence type="ECO:0000313" key="2">
    <source>
        <dbReference type="Proteomes" id="UP000516437"/>
    </source>
</evidence>
<keyword evidence="2" id="KW-1185">Reference proteome</keyword>
<dbReference type="EMBL" id="RXIC02000019">
    <property type="protein sequence ID" value="KAB1225174.1"/>
    <property type="molecule type" value="Genomic_DNA"/>
</dbReference>
<protein>
    <submittedName>
        <fullName evidence="1">Uncharacterized protein</fullName>
    </submittedName>
</protein>
<accession>A0A6A1WJ61</accession>
<sequence length="323" mass="36976">MEIRKRKSTIRKDVQIAATHSVPTECQLDWIIDVSQVREPAQQARVLHLQGPQETSQRPLHHGSEELKDMEKLKVRYFKLYCDRVLKGVQVPLIKRRKYNSRSILQEIHEEFSTHVNSEQIDFLKLAVDFLKFAGEYYISDALDNVQKSHLTDLLSASNLDAAGVEFKMGKGGLLDIEFKKGKCLEWIPCLNCSWLLACLPCCQCFPCSVSMQPFMELPRFVVDDSTETVFRNLMALEQCHYPLEAYICNYIVVLDSLINTEKDVDLLVSKNIIDNLLGSNDAVKTMINKLCVEIVDTSSRYNHLSEQLITTVTTFGIVLWQP</sequence>
<dbReference type="PANTHER" id="PTHR31170">
    <property type="entry name" value="BNAC04G53230D PROTEIN"/>
    <property type="match status" value="1"/>
</dbReference>
<dbReference type="AlphaFoldDB" id="A0A6A1WJ61"/>
<gene>
    <name evidence="1" type="ORF">CJ030_MR1G016612</name>
</gene>
<evidence type="ECO:0000313" key="1">
    <source>
        <dbReference type="EMBL" id="KAB1225174.1"/>
    </source>
</evidence>
<dbReference type="PANTHER" id="PTHR31170:SF9">
    <property type="entry name" value="PROTEIN, PUTATIVE (DUF247)-RELATED"/>
    <property type="match status" value="1"/>
</dbReference>
<proteinExistence type="predicted"/>
<reference evidence="1 2" key="1">
    <citation type="journal article" date="2019" name="Plant Biotechnol. J.">
        <title>The red bayberry genome and genetic basis of sex determination.</title>
        <authorList>
            <person name="Jia H.M."/>
            <person name="Jia H.J."/>
            <person name="Cai Q.L."/>
            <person name="Wang Y."/>
            <person name="Zhao H.B."/>
            <person name="Yang W.F."/>
            <person name="Wang G.Y."/>
            <person name="Li Y.H."/>
            <person name="Zhan D.L."/>
            <person name="Shen Y.T."/>
            <person name="Niu Q.F."/>
            <person name="Chang L."/>
            <person name="Qiu J."/>
            <person name="Zhao L."/>
            <person name="Xie H.B."/>
            <person name="Fu W.Y."/>
            <person name="Jin J."/>
            <person name="Li X.W."/>
            <person name="Jiao Y."/>
            <person name="Zhou C.C."/>
            <person name="Tu T."/>
            <person name="Chai C.Y."/>
            <person name="Gao J.L."/>
            <person name="Fan L.J."/>
            <person name="van de Weg E."/>
            <person name="Wang J.Y."/>
            <person name="Gao Z.S."/>
        </authorList>
    </citation>
    <scope>NUCLEOTIDE SEQUENCE [LARGE SCALE GENOMIC DNA]</scope>
    <source>
        <tissue evidence="1">Leaves</tissue>
    </source>
</reference>
<dbReference type="Proteomes" id="UP000516437">
    <property type="component" value="Chromosome 1"/>
</dbReference>
<dbReference type="Pfam" id="PF03140">
    <property type="entry name" value="DUF247"/>
    <property type="match status" value="1"/>
</dbReference>
<comment type="caution">
    <text evidence="1">The sequence shown here is derived from an EMBL/GenBank/DDBJ whole genome shotgun (WGS) entry which is preliminary data.</text>
</comment>
<organism evidence="1 2">
    <name type="scientific">Morella rubra</name>
    <name type="common">Chinese bayberry</name>
    <dbReference type="NCBI Taxonomy" id="262757"/>
    <lineage>
        <taxon>Eukaryota</taxon>
        <taxon>Viridiplantae</taxon>
        <taxon>Streptophyta</taxon>
        <taxon>Embryophyta</taxon>
        <taxon>Tracheophyta</taxon>
        <taxon>Spermatophyta</taxon>
        <taxon>Magnoliopsida</taxon>
        <taxon>eudicotyledons</taxon>
        <taxon>Gunneridae</taxon>
        <taxon>Pentapetalae</taxon>
        <taxon>rosids</taxon>
        <taxon>fabids</taxon>
        <taxon>Fagales</taxon>
        <taxon>Myricaceae</taxon>
        <taxon>Morella</taxon>
    </lineage>
</organism>
<dbReference type="InterPro" id="IPR004158">
    <property type="entry name" value="DUF247_pln"/>
</dbReference>